<gene>
    <name evidence="2" type="ORF">DIZ80_01255</name>
</gene>
<feature type="transmembrane region" description="Helical" evidence="1">
    <location>
        <begin position="178"/>
        <end position="197"/>
    </location>
</feature>
<dbReference type="PANTHER" id="PTHR43471:SF1">
    <property type="entry name" value="ABC TRANSPORTER PERMEASE PROTEIN NOSY-RELATED"/>
    <property type="match status" value="1"/>
</dbReference>
<feature type="transmembrane region" description="Helical" evidence="1">
    <location>
        <begin position="249"/>
        <end position="270"/>
    </location>
</feature>
<dbReference type="AlphaFoldDB" id="A0A370DPR3"/>
<feature type="transmembrane region" description="Helical" evidence="1">
    <location>
        <begin position="105"/>
        <end position="132"/>
    </location>
</feature>
<comment type="caution">
    <text evidence="2">The sequence shown here is derived from an EMBL/GenBank/DDBJ whole genome shotgun (WGS) entry which is preliminary data.</text>
</comment>
<feature type="transmembrane region" description="Helical" evidence="1">
    <location>
        <begin position="20"/>
        <end position="41"/>
    </location>
</feature>
<proteinExistence type="predicted"/>
<keyword evidence="1" id="KW-0812">Transmembrane</keyword>
<dbReference type="PANTHER" id="PTHR43471">
    <property type="entry name" value="ABC TRANSPORTER PERMEASE"/>
    <property type="match status" value="1"/>
</dbReference>
<evidence type="ECO:0000313" key="2">
    <source>
        <dbReference type="EMBL" id="RDH86126.1"/>
    </source>
</evidence>
<dbReference type="GO" id="GO:0005886">
    <property type="term" value="C:plasma membrane"/>
    <property type="evidence" value="ECO:0007669"/>
    <property type="project" value="UniProtKB-SubCell"/>
</dbReference>
<feature type="transmembrane region" description="Helical" evidence="1">
    <location>
        <begin position="61"/>
        <end position="79"/>
    </location>
</feature>
<dbReference type="GO" id="GO:0140359">
    <property type="term" value="F:ABC-type transporter activity"/>
    <property type="evidence" value="ECO:0007669"/>
    <property type="project" value="InterPro"/>
</dbReference>
<dbReference type="EMBL" id="QFXC01000002">
    <property type="protein sequence ID" value="RDH86126.1"/>
    <property type="molecule type" value="Genomic_DNA"/>
</dbReference>
<dbReference type="Proteomes" id="UP000254266">
    <property type="component" value="Unassembled WGS sequence"/>
</dbReference>
<keyword evidence="3" id="KW-1185">Reference proteome</keyword>
<reference evidence="2 3" key="1">
    <citation type="journal article" date="2018" name="ISME J.">
        <title>Endosymbiont genomes yield clues of tubeworm success.</title>
        <authorList>
            <person name="Li Y."/>
            <person name="Liles M.R."/>
            <person name="Halanych K.M."/>
        </authorList>
    </citation>
    <scope>NUCLEOTIDE SEQUENCE [LARGE SCALE GENOMIC DNA]</scope>
    <source>
        <strain evidence="2">A1464</strain>
    </source>
</reference>
<name>A0A370DPR3_9GAMM</name>
<evidence type="ECO:0000256" key="1">
    <source>
        <dbReference type="SAM" id="Phobius"/>
    </source>
</evidence>
<accession>A0A370DPR3</accession>
<sequence length="275" mass="29586">MKMLWVLALKEIRDGLRNRWIAAAIILLGSLALALSLLGSAPTGSVKASDLDITVISLSSLSVYLIPLIALMLSFDALVGEFERGTMMLLLTYPVSRWQVIMGKFLGHVSILFIAIFAGYGGAILIMTIFAGGSLDGWEAYVTMMMSSLILGAVFIALGYLVSVLVKERATAAGTAIGLWLVFVVIYDLILFGALLMDDEQLIGQQLFSTLMLISPTDSYRIFNLSLFEGVSDAAGIAGIASEAGMSGALLLGVMSLWVVVPLMITLFVFQKREL</sequence>
<evidence type="ECO:0000313" key="3">
    <source>
        <dbReference type="Proteomes" id="UP000254266"/>
    </source>
</evidence>
<organism evidence="2 3">
    <name type="scientific">endosymbiont of Galathealinum brachiosum</name>
    <dbReference type="NCBI Taxonomy" id="2200906"/>
    <lineage>
        <taxon>Bacteria</taxon>
        <taxon>Pseudomonadati</taxon>
        <taxon>Pseudomonadota</taxon>
        <taxon>Gammaproteobacteria</taxon>
        <taxon>sulfur-oxidizing symbionts</taxon>
    </lineage>
</organism>
<keyword evidence="1" id="KW-1133">Transmembrane helix</keyword>
<keyword evidence="1" id="KW-0472">Membrane</keyword>
<dbReference type="Pfam" id="PF12679">
    <property type="entry name" value="ABC2_membrane_2"/>
    <property type="match status" value="1"/>
</dbReference>
<feature type="transmembrane region" description="Helical" evidence="1">
    <location>
        <begin position="144"/>
        <end position="166"/>
    </location>
</feature>
<protein>
    <recommendedName>
        <fullName evidence="4">ABC transporter permease</fullName>
    </recommendedName>
</protein>
<evidence type="ECO:0008006" key="4">
    <source>
        <dbReference type="Google" id="ProtNLM"/>
    </source>
</evidence>